<keyword evidence="3" id="KW-1185">Reference proteome</keyword>
<organism evidence="2 3">
    <name type="scientific">Austropuccinia psidii MF-1</name>
    <dbReference type="NCBI Taxonomy" id="1389203"/>
    <lineage>
        <taxon>Eukaryota</taxon>
        <taxon>Fungi</taxon>
        <taxon>Dikarya</taxon>
        <taxon>Basidiomycota</taxon>
        <taxon>Pucciniomycotina</taxon>
        <taxon>Pucciniomycetes</taxon>
        <taxon>Pucciniales</taxon>
        <taxon>Sphaerophragmiaceae</taxon>
        <taxon>Austropuccinia</taxon>
    </lineage>
</organism>
<evidence type="ECO:0000313" key="3">
    <source>
        <dbReference type="Proteomes" id="UP000765509"/>
    </source>
</evidence>
<dbReference type="Proteomes" id="UP000765509">
    <property type="component" value="Unassembled WGS sequence"/>
</dbReference>
<protein>
    <submittedName>
        <fullName evidence="2">Uncharacterized protein</fullName>
    </submittedName>
</protein>
<proteinExistence type="predicted"/>
<feature type="compositionally biased region" description="Basic residues" evidence="1">
    <location>
        <begin position="29"/>
        <end position="45"/>
    </location>
</feature>
<gene>
    <name evidence="2" type="ORF">O181_004274</name>
</gene>
<comment type="caution">
    <text evidence="2">The sequence shown here is derived from an EMBL/GenBank/DDBJ whole genome shotgun (WGS) entry which is preliminary data.</text>
</comment>
<dbReference type="AlphaFoldDB" id="A0A9Q3GEP3"/>
<feature type="region of interest" description="Disordered" evidence="1">
    <location>
        <begin position="1"/>
        <end position="64"/>
    </location>
</feature>
<evidence type="ECO:0000313" key="2">
    <source>
        <dbReference type="EMBL" id="MBW0464559.1"/>
    </source>
</evidence>
<sequence>MTPDLEKEGPLGSTTSKQAPENLKDKPKGPQKKQKGPKKNQRKVKGKENWNRPYPQGPRIPKLKPSVVDSAFNISRTFM</sequence>
<evidence type="ECO:0000256" key="1">
    <source>
        <dbReference type="SAM" id="MobiDB-lite"/>
    </source>
</evidence>
<accession>A0A9Q3GEP3</accession>
<dbReference type="EMBL" id="AVOT02000812">
    <property type="protein sequence ID" value="MBW0464559.1"/>
    <property type="molecule type" value="Genomic_DNA"/>
</dbReference>
<name>A0A9Q3GEP3_9BASI</name>
<reference evidence="2" key="1">
    <citation type="submission" date="2021-03" db="EMBL/GenBank/DDBJ databases">
        <title>Draft genome sequence of rust myrtle Austropuccinia psidii MF-1, a brazilian biotype.</title>
        <authorList>
            <person name="Quecine M.C."/>
            <person name="Pachon D.M.R."/>
            <person name="Bonatelli M.L."/>
            <person name="Correr F.H."/>
            <person name="Franceschini L.M."/>
            <person name="Leite T.F."/>
            <person name="Margarido G.R.A."/>
            <person name="Almeida C.A."/>
            <person name="Ferrarezi J.A."/>
            <person name="Labate C.A."/>
        </authorList>
    </citation>
    <scope>NUCLEOTIDE SEQUENCE</scope>
    <source>
        <strain evidence="2">MF-1</strain>
    </source>
</reference>